<dbReference type="EMBL" id="NHTK01000815">
    <property type="protein sequence ID" value="PPR05323.1"/>
    <property type="molecule type" value="Genomic_DNA"/>
</dbReference>
<accession>A0A409YQN8</accession>
<dbReference type="InParanoid" id="A0A409YQN8"/>
<name>A0A409YQN8_9AGAR</name>
<reference evidence="1 2" key="1">
    <citation type="journal article" date="2018" name="Evol. Lett.">
        <title>Horizontal gene cluster transfer increased hallucinogenic mushroom diversity.</title>
        <authorList>
            <person name="Reynolds H.T."/>
            <person name="Vijayakumar V."/>
            <person name="Gluck-Thaler E."/>
            <person name="Korotkin H.B."/>
            <person name="Matheny P.B."/>
            <person name="Slot J.C."/>
        </authorList>
    </citation>
    <scope>NUCLEOTIDE SEQUENCE [LARGE SCALE GENOMIC DNA]</scope>
    <source>
        <strain evidence="1 2">2629</strain>
    </source>
</reference>
<dbReference type="InterPro" id="IPR053169">
    <property type="entry name" value="MUG_Protein"/>
</dbReference>
<dbReference type="Proteomes" id="UP000284842">
    <property type="component" value="Unassembled WGS sequence"/>
</dbReference>
<gene>
    <name evidence="1" type="ORF">CVT24_008042</name>
</gene>
<dbReference type="Gene3D" id="1.50.10.20">
    <property type="match status" value="1"/>
</dbReference>
<evidence type="ECO:0008006" key="3">
    <source>
        <dbReference type="Google" id="ProtNLM"/>
    </source>
</evidence>
<comment type="caution">
    <text evidence="1">The sequence shown here is derived from an EMBL/GenBank/DDBJ whole genome shotgun (WGS) entry which is preliminary data.</text>
</comment>
<sequence>MPQLGNVGEFNGIGYWQSGNVWSALAIRDQLTGSQTNKAQVVNNLKLVFKLRKNYDQFGWWATAALYAHKAYNDIELLNNAIATWESVSQFVVSPSDAQQNKHPLKNFALAGTCDGVTMAGGVFWRPTSDDTAINSITTGLYFTLSAYLAEVTKQSKYTDAAILSAKWIILHNLNDKNIVLDTVSGSNCQRSPSNWIFTYNSGKFIEGLSVLTDVTGDKQWETQMINTLAAAVKNTAWQGTDGIITEGSDNSTNNDGIGFKAVFIRGLLEAFRRTPENTNLRILIHSYIDVQYNALLDLAKTNNFYSANWKGPAPTQFTSWGQLAALDVLVSAVEAN</sequence>
<dbReference type="Pfam" id="PF03663">
    <property type="entry name" value="Glyco_hydro_76"/>
    <property type="match status" value="1"/>
</dbReference>
<dbReference type="AlphaFoldDB" id="A0A409YQN8"/>
<protein>
    <recommendedName>
        <fullName evidence="3">Glycoside hydrolase family 76 protein</fullName>
    </recommendedName>
</protein>
<organism evidence="1 2">
    <name type="scientific">Panaeolus cyanescens</name>
    <dbReference type="NCBI Taxonomy" id="181874"/>
    <lineage>
        <taxon>Eukaryota</taxon>
        <taxon>Fungi</taxon>
        <taxon>Dikarya</taxon>
        <taxon>Basidiomycota</taxon>
        <taxon>Agaricomycotina</taxon>
        <taxon>Agaricomycetes</taxon>
        <taxon>Agaricomycetidae</taxon>
        <taxon>Agaricales</taxon>
        <taxon>Agaricineae</taxon>
        <taxon>Galeropsidaceae</taxon>
        <taxon>Panaeolus</taxon>
    </lineage>
</organism>
<keyword evidence="2" id="KW-1185">Reference proteome</keyword>
<dbReference type="InterPro" id="IPR008928">
    <property type="entry name" value="6-hairpin_glycosidase_sf"/>
</dbReference>
<dbReference type="PANTHER" id="PTHR47791">
    <property type="entry name" value="MEIOTICALLY UP-REGULATED GENE 191 PROTEIN"/>
    <property type="match status" value="1"/>
</dbReference>
<dbReference type="STRING" id="181874.A0A409YQN8"/>
<dbReference type="OrthoDB" id="9984024at2759"/>
<proteinExistence type="predicted"/>
<dbReference type="SUPFAM" id="SSF48208">
    <property type="entry name" value="Six-hairpin glycosidases"/>
    <property type="match status" value="1"/>
</dbReference>
<dbReference type="PANTHER" id="PTHR47791:SF3">
    <property type="entry name" value="MEIOTICALLY UP-REGULATED GENE 191 PROTEIN"/>
    <property type="match status" value="1"/>
</dbReference>
<dbReference type="InterPro" id="IPR005198">
    <property type="entry name" value="Glyco_hydro_76"/>
</dbReference>
<dbReference type="FunCoup" id="A0A409YQN8">
    <property type="interactions" value="29"/>
</dbReference>
<dbReference type="GO" id="GO:0005975">
    <property type="term" value="P:carbohydrate metabolic process"/>
    <property type="evidence" value="ECO:0007669"/>
    <property type="project" value="InterPro"/>
</dbReference>
<evidence type="ECO:0000313" key="2">
    <source>
        <dbReference type="Proteomes" id="UP000284842"/>
    </source>
</evidence>
<evidence type="ECO:0000313" key="1">
    <source>
        <dbReference type="EMBL" id="PPR05323.1"/>
    </source>
</evidence>